<name>A0A161UHD3_9COLE</name>
<dbReference type="AlphaFoldDB" id="A0A161UHD3"/>
<dbReference type="EMBL" id="KJ922150">
    <property type="protein sequence ID" value="AIQ80122.1"/>
    <property type="molecule type" value="Genomic_DNA"/>
</dbReference>
<evidence type="ECO:0000256" key="5">
    <source>
        <dbReference type="ARBA" id="ARBA00021008"/>
    </source>
</evidence>
<feature type="transmembrane region" description="Helical" evidence="18">
    <location>
        <begin position="267"/>
        <end position="291"/>
    </location>
</feature>
<comment type="function">
    <text evidence="18">Core subunit of the mitochondrial membrane respiratory chain NADH dehydrogenase (Complex I) which catalyzes electron transfer from NADH through the respiratory chain, using ubiquinone as an electron acceptor. Essential for the catalytic activity and assembly of complex I.</text>
</comment>
<evidence type="ECO:0000256" key="4">
    <source>
        <dbReference type="ARBA" id="ARBA00012944"/>
    </source>
</evidence>
<evidence type="ECO:0000256" key="3">
    <source>
        <dbReference type="ARBA" id="ARBA00007012"/>
    </source>
</evidence>
<evidence type="ECO:0000256" key="2">
    <source>
        <dbReference type="ARBA" id="ARBA00004448"/>
    </source>
</evidence>
<feature type="transmembrane region" description="Helical" evidence="18">
    <location>
        <begin position="312"/>
        <end position="337"/>
    </location>
</feature>
<feature type="domain" description="NADH:quinone oxidoreductase/Mrp antiporter transmembrane" evidence="19">
    <location>
        <begin position="23"/>
        <end position="286"/>
    </location>
</feature>
<evidence type="ECO:0000256" key="18">
    <source>
        <dbReference type="RuleBase" id="RU003403"/>
    </source>
</evidence>
<evidence type="ECO:0000256" key="7">
    <source>
        <dbReference type="ARBA" id="ARBA00022660"/>
    </source>
</evidence>
<feature type="transmembrane region" description="Helical" evidence="18">
    <location>
        <begin position="199"/>
        <end position="216"/>
    </location>
</feature>
<dbReference type="PRINTS" id="PR01436">
    <property type="entry name" value="NADHDHGNASE2"/>
</dbReference>
<evidence type="ECO:0000256" key="12">
    <source>
        <dbReference type="ARBA" id="ARBA00022989"/>
    </source>
</evidence>
<keyword evidence="10 18" id="KW-1278">Translocase</keyword>
<keyword evidence="14 18" id="KW-0830">Ubiquinone</keyword>
<evidence type="ECO:0000256" key="10">
    <source>
        <dbReference type="ARBA" id="ARBA00022967"/>
    </source>
</evidence>
<proteinExistence type="inferred from homology"/>
<organism evidence="20">
    <name type="scientific">Pyrearinus termitilluminans</name>
    <name type="common">Brazilian larval click-beetle</name>
    <dbReference type="NCBI Taxonomy" id="109589"/>
    <lineage>
        <taxon>Eukaryota</taxon>
        <taxon>Metazoa</taxon>
        <taxon>Ecdysozoa</taxon>
        <taxon>Arthropoda</taxon>
        <taxon>Hexapoda</taxon>
        <taxon>Insecta</taxon>
        <taxon>Pterygota</taxon>
        <taxon>Neoptera</taxon>
        <taxon>Endopterygota</taxon>
        <taxon>Coleoptera</taxon>
        <taxon>Polyphaga</taxon>
        <taxon>Elateriformia</taxon>
        <taxon>Elateroidea</taxon>
        <taxon>Elateridae</taxon>
        <taxon>Agrypninae</taxon>
        <taxon>Pyrophorini</taxon>
        <taxon>Pyrearinus</taxon>
    </lineage>
</organism>
<evidence type="ECO:0000256" key="14">
    <source>
        <dbReference type="ARBA" id="ARBA00023075"/>
    </source>
</evidence>
<dbReference type="PANTHER" id="PTHR46552:SF1">
    <property type="entry name" value="NADH-UBIQUINONE OXIDOREDUCTASE CHAIN 2"/>
    <property type="match status" value="1"/>
</dbReference>
<keyword evidence="16 18" id="KW-0472">Membrane</keyword>
<feature type="transmembrane region" description="Helical" evidence="18">
    <location>
        <begin position="237"/>
        <end position="255"/>
    </location>
</feature>
<dbReference type="GO" id="GO:0005743">
    <property type="term" value="C:mitochondrial inner membrane"/>
    <property type="evidence" value="ECO:0007669"/>
    <property type="project" value="UniProtKB-SubCell"/>
</dbReference>
<evidence type="ECO:0000259" key="19">
    <source>
        <dbReference type="Pfam" id="PF00361"/>
    </source>
</evidence>
<dbReference type="GO" id="GO:0008137">
    <property type="term" value="F:NADH dehydrogenase (ubiquinone) activity"/>
    <property type="evidence" value="ECO:0007669"/>
    <property type="project" value="UniProtKB-EC"/>
</dbReference>
<keyword evidence="6" id="KW-0813">Transport</keyword>
<feature type="transmembrane region" description="Helical" evidence="18">
    <location>
        <begin position="56"/>
        <end position="79"/>
    </location>
</feature>
<dbReference type="InterPro" id="IPR003917">
    <property type="entry name" value="NADH_UbQ_OxRdtase_chain2"/>
</dbReference>
<comment type="catalytic activity">
    <reaction evidence="17 18">
        <text>a ubiquinone + NADH + 5 H(+)(in) = a ubiquinol + NAD(+) + 4 H(+)(out)</text>
        <dbReference type="Rhea" id="RHEA:29091"/>
        <dbReference type="Rhea" id="RHEA-COMP:9565"/>
        <dbReference type="Rhea" id="RHEA-COMP:9566"/>
        <dbReference type="ChEBI" id="CHEBI:15378"/>
        <dbReference type="ChEBI" id="CHEBI:16389"/>
        <dbReference type="ChEBI" id="CHEBI:17976"/>
        <dbReference type="ChEBI" id="CHEBI:57540"/>
        <dbReference type="ChEBI" id="CHEBI:57945"/>
        <dbReference type="EC" id="7.1.1.2"/>
    </reaction>
</comment>
<keyword evidence="9 18" id="KW-0999">Mitochondrion inner membrane</keyword>
<accession>A0A161UHD3</accession>
<comment type="subcellular location">
    <subcellularLocation>
        <location evidence="2 18">Mitochondrion inner membrane</location>
        <topology evidence="2 18">Multi-pass membrane protein</topology>
    </subcellularLocation>
</comment>
<gene>
    <name evidence="20" type="primary">NADH2</name>
</gene>
<feature type="transmembrane region" description="Helical" evidence="18">
    <location>
        <begin position="91"/>
        <end position="114"/>
    </location>
</feature>
<sequence length="340" mass="38733">MTKMYKLLFLSLVFSSTLVSISSYSWLGMWLGLEMNLLSIMPLMQNSKSILSSESAIKYFIVQAIASTIVMVSIICLMTKTQLTSQASIQSTFFLMINSALMTKMGIAPFHFWLPEVLEGLDWMTCLLVLTWQKIAPMVLLMYNMSFNLFTTTVIVSSMVVSGVMGVNQISTRKIMAYSSINHMGWMLSSMMIMETIWLFYFIIYATITINLAMMMNKYKIFFMNQLHQSMNENPMAKLWFTVNFLSLSGIPPFLGFLPKWITVQALVSNGAIILPVTMIILTLLTVFMYIRITLSSVVMNVSEQKWTKINTFFNSTLMSMINFVSISSLIFITIAFNMT</sequence>
<keyword evidence="15 18" id="KW-0496">Mitochondrion</keyword>
<dbReference type="InterPro" id="IPR050175">
    <property type="entry name" value="Complex_I_Subunit_2"/>
</dbReference>
<evidence type="ECO:0000256" key="15">
    <source>
        <dbReference type="ARBA" id="ARBA00023128"/>
    </source>
</evidence>
<feature type="transmembrane region" description="Helical" evidence="18">
    <location>
        <begin position="147"/>
        <end position="168"/>
    </location>
</feature>
<dbReference type="EC" id="7.1.1.2" evidence="4 18"/>
<dbReference type="PANTHER" id="PTHR46552">
    <property type="entry name" value="NADH-UBIQUINONE OXIDOREDUCTASE CHAIN 2"/>
    <property type="match status" value="1"/>
</dbReference>
<dbReference type="InterPro" id="IPR001750">
    <property type="entry name" value="ND/Mrp_TM"/>
</dbReference>
<comment type="similarity">
    <text evidence="3 18">Belongs to the complex I subunit 2 family.</text>
</comment>
<geneLocation type="mitochondrion" evidence="20"/>
<keyword evidence="11 18" id="KW-0249">Electron transport</keyword>
<keyword evidence="13 18" id="KW-0520">NAD</keyword>
<keyword evidence="12 18" id="KW-1133">Transmembrane helix</keyword>
<evidence type="ECO:0000256" key="8">
    <source>
        <dbReference type="ARBA" id="ARBA00022692"/>
    </source>
</evidence>
<evidence type="ECO:0000256" key="13">
    <source>
        <dbReference type="ARBA" id="ARBA00023027"/>
    </source>
</evidence>
<evidence type="ECO:0000256" key="16">
    <source>
        <dbReference type="ARBA" id="ARBA00023136"/>
    </source>
</evidence>
<comment type="function">
    <text evidence="1">Core subunit of the mitochondrial membrane respiratory chain NADH dehydrogenase (Complex I) that is believed to belong to the minimal assembly required for catalysis. Complex I functions in the transfer of electrons from NADH to the respiratory chain. The immediate electron acceptor for the enzyme is believed to be ubiquinone.</text>
</comment>
<dbReference type="GO" id="GO:0006120">
    <property type="term" value="P:mitochondrial electron transport, NADH to ubiquinone"/>
    <property type="evidence" value="ECO:0007669"/>
    <property type="project" value="InterPro"/>
</dbReference>
<evidence type="ECO:0000313" key="20">
    <source>
        <dbReference type="EMBL" id="AIQ80122.1"/>
    </source>
</evidence>
<evidence type="ECO:0000256" key="1">
    <source>
        <dbReference type="ARBA" id="ARBA00003257"/>
    </source>
</evidence>
<keyword evidence="8 18" id="KW-0812">Transmembrane</keyword>
<keyword evidence="7 18" id="KW-0679">Respiratory chain</keyword>
<evidence type="ECO:0000256" key="17">
    <source>
        <dbReference type="ARBA" id="ARBA00049551"/>
    </source>
</evidence>
<protein>
    <recommendedName>
        <fullName evidence="5 18">NADH-ubiquinone oxidoreductase chain 2</fullName>
        <ecNumber evidence="4 18">7.1.1.2</ecNumber>
    </recommendedName>
</protein>
<evidence type="ECO:0000256" key="6">
    <source>
        <dbReference type="ARBA" id="ARBA00022448"/>
    </source>
</evidence>
<dbReference type="Pfam" id="PF00361">
    <property type="entry name" value="Proton_antipo_M"/>
    <property type="match status" value="1"/>
</dbReference>
<reference evidence="20" key="1">
    <citation type="journal article" date="2016" name="Gene">
        <title>Organization and comparative analysis of the mitochondrial genomes of bioluminescent Elateroidea (Coleoptera: Polyphaga).</title>
        <authorList>
            <person name="Amaral D.T."/>
            <person name="Mitani Y."/>
            <person name="Ohmiya Y."/>
            <person name="Viviani V.R."/>
        </authorList>
    </citation>
    <scope>NUCLEOTIDE SEQUENCE</scope>
</reference>
<evidence type="ECO:0000256" key="9">
    <source>
        <dbReference type="ARBA" id="ARBA00022792"/>
    </source>
</evidence>
<evidence type="ECO:0000256" key="11">
    <source>
        <dbReference type="ARBA" id="ARBA00022982"/>
    </source>
</evidence>